<feature type="region of interest" description="Disordered" evidence="2">
    <location>
        <begin position="33"/>
        <end position="68"/>
    </location>
</feature>
<proteinExistence type="inferred from homology"/>
<dbReference type="EMBL" id="AP009152">
    <property type="protein sequence ID" value="BAG30530.1"/>
    <property type="molecule type" value="Genomic_DNA"/>
</dbReference>
<accession>B2GI18</accession>
<reference evidence="5 6" key="1">
    <citation type="journal article" date="2008" name="J. Bacteriol.">
        <title>Complete genome sequence of the soil actinomycete Kocuria rhizophila.</title>
        <authorList>
            <person name="Takarada H."/>
            <person name="Sekine M."/>
            <person name="Kosugi H."/>
            <person name="Matsuo Y."/>
            <person name="Fujisawa T."/>
            <person name="Omata S."/>
            <person name="Kishi E."/>
            <person name="Shimizu A."/>
            <person name="Tsukatani N."/>
            <person name="Tanikawa S."/>
            <person name="Fujita N."/>
            <person name="Harayama S."/>
        </authorList>
    </citation>
    <scope>NUCLEOTIDE SEQUENCE [LARGE SCALE GENOMIC DNA]</scope>
    <source>
        <strain evidence="6">ATCC 9341 / DSM 348 / NBRC 103217 / DC2201</strain>
    </source>
</reference>
<evidence type="ECO:0008006" key="7">
    <source>
        <dbReference type="Google" id="ProtNLM"/>
    </source>
</evidence>
<comment type="similarity">
    <text evidence="1">Belongs to the NAD(P)-dependent epimerase/dehydratase family. SDR39U1 subfamily.</text>
</comment>
<keyword evidence="6" id="KW-1185">Reference proteome</keyword>
<feature type="domain" description="NAD-dependent epimerase/dehydratase" evidence="3">
    <location>
        <begin position="177"/>
        <end position="397"/>
    </location>
</feature>
<dbReference type="STRING" id="378753.KRH_21830"/>
<organism evidence="5 6">
    <name type="scientific">Kocuria rhizophila (strain ATCC 9341 / DSM 348 / NBRC 103217 / DC2201)</name>
    <dbReference type="NCBI Taxonomy" id="378753"/>
    <lineage>
        <taxon>Bacteria</taxon>
        <taxon>Bacillati</taxon>
        <taxon>Actinomycetota</taxon>
        <taxon>Actinomycetes</taxon>
        <taxon>Micrococcales</taxon>
        <taxon>Micrococcaceae</taxon>
        <taxon>Kocuria</taxon>
    </lineage>
</organism>
<feature type="domain" description="DUF1731" evidence="4">
    <location>
        <begin position="425"/>
        <end position="472"/>
    </location>
</feature>
<evidence type="ECO:0000259" key="3">
    <source>
        <dbReference type="Pfam" id="PF01370"/>
    </source>
</evidence>
<gene>
    <name evidence="5" type="ordered locus">KRH_21830</name>
</gene>
<dbReference type="eggNOG" id="COG4276">
    <property type="taxonomic scope" value="Bacteria"/>
</dbReference>
<dbReference type="PANTHER" id="PTHR11092:SF0">
    <property type="entry name" value="EPIMERASE FAMILY PROTEIN SDR39U1"/>
    <property type="match status" value="1"/>
</dbReference>
<evidence type="ECO:0000256" key="1">
    <source>
        <dbReference type="ARBA" id="ARBA00009353"/>
    </source>
</evidence>
<evidence type="ECO:0000259" key="4">
    <source>
        <dbReference type="Pfam" id="PF08338"/>
    </source>
</evidence>
<dbReference type="PANTHER" id="PTHR11092">
    <property type="entry name" value="SUGAR NUCLEOTIDE EPIMERASE RELATED"/>
    <property type="match status" value="1"/>
</dbReference>
<dbReference type="CDD" id="cd07820">
    <property type="entry name" value="SRPBCC_3"/>
    <property type="match status" value="1"/>
</dbReference>
<dbReference type="InterPro" id="IPR010099">
    <property type="entry name" value="SDR39U1"/>
</dbReference>
<dbReference type="Gene3D" id="3.40.50.720">
    <property type="entry name" value="NAD(P)-binding Rossmann-like Domain"/>
    <property type="match status" value="1"/>
</dbReference>
<dbReference type="InterPro" id="IPR036291">
    <property type="entry name" value="NAD(P)-bd_dom_sf"/>
</dbReference>
<dbReference type="Proteomes" id="UP000008838">
    <property type="component" value="Chromosome"/>
</dbReference>
<dbReference type="Pfam" id="PF08338">
    <property type="entry name" value="DUF1731"/>
    <property type="match status" value="1"/>
</dbReference>
<evidence type="ECO:0000256" key="2">
    <source>
        <dbReference type="SAM" id="MobiDB-lite"/>
    </source>
</evidence>
<dbReference type="eggNOG" id="COG1090">
    <property type="taxonomic scope" value="Bacteria"/>
</dbReference>
<dbReference type="NCBIfam" id="TIGR01777">
    <property type="entry name" value="yfcH"/>
    <property type="match status" value="1"/>
</dbReference>
<sequence>MNGNGSAMTHEYVHETRLTQPREQVFAWHERPGALPRLTPPFGGGPDQVRQAPSDGIEPGSEAKLGVSVPGTFGMVHLPWTAEHGEWDPPHYFTDRMAKGPLGEWEHRHVFEETEAGGTLIQDRVTVRPLPQWAGRLNDVGERVMTPQLNRIFAYRERQLKADLAFHDQHDGPRLTIAVAGSSGLVGTQVCALLETGGHTVIRMKRGASTGDGVIGWDPDKGVLNPHDLEGVDVVVHLGGASIATRFTAENKKKIMNSRVDSTELLVRALGQVPAEKRPRALVVSSAVGYYGTGRGDEVLTEDSPSGDGFLAEVCRAWERAAHGATAYGMRVVNIRTGLVLSPTGGLLKPQLPLMEAGLSGPLGGGQQWQSWIGLDDMAGAVAHLALSEDAEGPFNVAAPQPVRQKQFAKTVAGVLHRPAVVPTPLAGPKALLGTQATEELVAASQRVDVSKLLASGYRFRTEDLRSCAQHILGRTD</sequence>
<dbReference type="InterPro" id="IPR023393">
    <property type="entry name" value="START-like_dom_sf"/>
</dbReference>
<dbReference type="Pfam" id="PF01370">
    <property type="entry name" value="Epimerase"/>
    <property type="match status" value="1"/>
</dbReference>
<evidence type="ECO:0000313" key="5">
    <source>
        <dbReference type="EMBL" id="BAG30530.1"/>
    </source>
</evidence>
<protein>
    <recommendedName>
        <fullName evidence="7">TIGR01777 family protein</fullName>
    </recommendedName>
</protein>
<dbReference type="Gene3D" id="3.30.530.20">
    <property type="match status" value="1"/>
</dbReference>
<dbReference type="SUPFAM" id="SSF51735">
    <property type="entry name" value="NAD(P)-binding Rossmann-fold domains"/>
    <property type="match status" value="1"/>
</dbReference>
<dbReference type="AlphaFoldDB" id="B2GI18"/>
<dbReference type="InterPro" id="IPR013549">
    <property type="entry name" value="DUF1731"/>
</dbReference>
<dbReference type="SUPFAM" id="SSF55961">
    <property type="entry name" value="Bet v1-like"/>
    <property type="match status" value="1"/>
</dbReference>
<dbReference type="InterPro" id="IPR001509">
    <property type="entry name" value="Epimerase_deHydtase"/>
</dbReference>
<dbReference type="HOGENOM" id="CLU_047373_4_0_11"/>
<evidence type="ECO:0000313" key="6">
    <source>
        <dbReference type="Proteomes" id="UP000008838"/>
    </source>
</evidence>
<name>B2GI18_KOCRD</name>
<dbReference type="KEGG" id="krh:KRH_21830"/>